<dbReference type="NCBIfam" id="TIGR01596">
    <property type="entry name" value="cas3_HD"/>
    <property type="match status" value="1"/>
</dbReference>
<dbReference type="InterPro" id="IPR001650">
    <property type="entry name" value="Helicase_C-like"/>
</dbReference>
<accession>A0A927BXG7</accession>
<dbReference type="Gene3D" id="3.40.50.300">
    <property type="entry name" value="P-loop containing nucleotide triphosphate hydrolases"/>
    <property type="match status" value="2"/>
</dbReference>
<dbReference type="InterPro" id="IPR027417">
    <property type="entry name" value="P-loop_NTPase"/>
</dbReference>
<dbReference type="InterPro" id="IPR011545">
    <property type="entry name" value="DEAD/DEAH_box_helicase_dom"/>
</dbReference>
<comment type="caution">
    <text evidence="11">The sequence shown here is derived from an EMBL/GenBank/DDBJ whole genome shotgun (WGS) entry which is preliminary data.</text>
</comment>
<dbReference type="GO" id="GO:0005524">
    <property type="term" value="F:ATP binding"/>
    <property type="evidence" value="ECO:0007669"/>
    <property type="project" value="UniProtKB-KW"/>
</dbReference>
<dbReference type="InterPro" id="IPR014001">
    <property type="entry name" value="Helicase_ATP-bd"/>
</dbReference>
<dbReference type="Proteomes" id="UP000621560">
    <property type="component" value="Unassembled WGS sequence"/>
</dbReference>
<dbReference type="Gene3D" id="1.10.3210.30">
    <property type="match status" value="1"/>
</dbReference>
<dbReference type="Pfam" id="PF22590">
    <property type="entry name" value="Cas3-like_C_2"/>
    <property type="match status" value="1"/>
</dbReference>
<dbReference type="GO" id="GO:0016887">
    <property type="term" value="F:ATP hydrolysis activity"/>
    <property type="evidence" value="ECO:0007669"/>
    <property type="project" value="TreeGrafter"/>
</dbReference>
<evidence type="ECO:0000313" key="12">
    <source>
        <dbReference type="Proteomes" id="UP000621560"/>
    </source>
</evidence>
<sequence>MGYIAHIRERDHAIQSVRQHLLEVKTLAEHYGAKLGVAHIAGLAGLMHDMGKSTPLFRDYIRRAVFEPEQGAKRGEVDHSTAGGRLMYERLHIGAPKANRLRYLLSEVVGNCIVSHHGYLHDYLSPELESDYLRRVRDKDPIKLDYETARDDFFVTVMPEAQWQAYVDEAVRELEAFCVQPSTEPLESRIMLLTKFVFSALIDADRTNTRLFEEGASSAAPEPEAAEARRMRFQSYYDKLMQHMASYLEREDADSRINRLRREMSAQCEQFAERASGIYSLSIPTGGGKTLASFRYALRHAMRTDKHHIVYVIPYTTIIEQNADEIRRIIEDDAHLLEHHSNVVQDEREDDEYLDGLPGTSQNLKLAKDNWDAPVVFTTMVQFLNVFYARGTRNVRRLHNLSKAVIVFDEVQKVPIPCVSLFNRALNFLKQHADTSMLLCTATQPALEYVEHKLDKDLDGEIVQALDEVTNDFKRVDVHDRTADQPYDTERLAASVLAPLDETPSTLVILNTKSVVQRLYVRLKGCGVPVYHLSTAMCADHRKSELAKIREHLDREEPVVCVSTPLIEAGVDVSFHRVIRSLAGLDSIAQAAGRCNRHGEKGTGQVDVIRHAEEDLRHLPEIRAGQSSTEPILIDLRGNPELHGGHMLSTGAMRLYFQRYYRKLENELNYPIPRLGQTMTSLLIESRTSQDSYYDAYKAHRQKGPLNLFMTNAPRTAADHFEVIATHGVSAIAPYGDGKRLIAALNSGLSIQELGRELRAAQQFTVNLMPHEQRRLSENGGLEALLDGKVLVLKEGAYSKEYGLNVNNDGRFEAAIC</sequence>
<keyword evidence="9" id="KW-0051">Antiviral defense</keyword>
<keyword evidence="4" id="KW-0479">Metal-binding</keyword>
<dbReference type="PANTHER" id="PTHR47962:SF5">
    <property type="entry name" value="ATP-DEPENDENT HELICASE LHR-RELATED"/>
    <property type="match status" value="1"/>
</dbReference>
<dbReference type="AlphaFoldDB" id="A0A927BXG7"/>
<dbReference type="InterPro" id="IPR054712">
    <property type="entry name" value="Cas3-like_dom"/>
</dbReference>
<evidence type="ECO:0000256" key="6">
    <source>
        <dbReference type="ARBA" id="ARBA00022801"/>
    </source>
</evidence>
<evidence type="ECO:0000256" key="5">
    <source>
        <dbReference type="ARBA" id="ARBA00022741"/>
    </source>
</evidence>
<gene>
    <name evidence="11" type="primary">cas3</name>
    <name evidence="11" type="ORF">IDH44_23400</name>
</gene>
<name>A0A927BXG7_9BACL</name>
<dbReference type="GO" id="GO:0004386">
    <property type="term" value="F:helicase activity"/>
    <property type="evidence" value="ECO:0007669"/>
    <property type="project" value="UniProtKB-KW"/>
</dbReference>
<dbReference type="SMART" id="SM00490">
    <property type="entry name" value="HELICc"/>
    <property type="match status" value="1"/>
</dbReference>
<dbReference type="SUPFAM" id="SSF109604">
    <property type="entry name" value="HD-domain/PDEase-like"/>
    <property type="match status" value="1"/>
</dbReference>
<keyword evidence="3" id="KW-0540">Nuclease</keyword>
<dbReference type="RefSeq" id="WP_190921253.1">
    <property type="nucleotide sequence ID" value="NZ_JACXIZ010000055.1"/>
</dbReference>
<keyword evidence="12" id="KW-1185">Reference proteome</keyword>
<dbReference type="SMART" id="SM00487">
    <property type="entry name" value="DEXDc"/>
    <property type="match status" value="1"/>
</dbReference>
<feature type="domain" description="HD Cas3-type" evidence="10">
    <location>
        <begin position="10"/>
        <end position="207"/>
    </location>
</feature>
<dbReference type="Pfam" id="PF01966">
    <property type="entry name" value="HD"/>
    <property type="match status" value="1"/>
</dbReference>
<organism evidence="11 12">
    <name type="scientific">Paenibacillus sabuli</name>
    <dbReference type="NCBI Taxonomy" id="2772509"/>
    <lineage>
        <taxon>Bacteria</taxon>
        <taxon>Bacillati</taxon>
        <taxon>Bacillota</taxon>
        <taxon>Bacilli</taxon>
        <taxon>Bacillales</taxon>
        <taxon>Paenibacillaceae</taxon>
        <taxon>Paenibacillus</taxon>
    </lineage>
</organism>
<dbReference type="GO" id="GO:0046872">
    <property type="term" value="F:metal ion binding"/>
    <property type="evidence" value="ECO:0007669"/>
    <property type="project" value="UniProtKB-KW"/>
</dbReference>
<protein>
    <submittedName>
        <fullName evidence="11">CRISPR-associated helicase Cas3</fullName>
    </submittedName>
</protein>
<dbReference type="Pfam" id="PF00270">
    <property type="entry name" value="DEAD"/>
    <property type="match status" value="1"/>
</dbReference>
<evidence type="ECO:0000256" key="2">
    <source>
        <dbReference type="ARBA" id="ARBA00009046"/>
    </source>
</evidence>
<dbReference type="SUPFAM" id="SSF52540">
    <property type="entry name" value="P-loop containing nucleoside triphosphate hydrolases"/>
    <property type="match status" value="1"/>
</dbReference>
<evidence type="ECO:0000256" key="3">
    <source>
        <dbReference type="ARBA" id="ARBA00022722"/>
    </source>
</evidence>
<comment type="similarity">
    <text evidence="1">In the N-terminal section; belongs to the CRISPR-associated nuclease Cas3-HD family.</text>
</comment>
<dbReference type="CDD" id="cd09641">
    <property type="entry name" value="Cas3''_I"/>
    <property type="match status" value="1"/>
</dbReference>
<dbReference type="NCBIfam" id="TIGR01587">
    <property type="entry name" value="cas3_core"/>
    <property type="match status" value="1"/>
</dbReference>
<evidence type="ECO:0000256" key="7">
    <source>
        <dbReference type="ARBA" id="ARBA00022806"/>
    </source>
</evidence>
<keyword evidence="7" id="KW-0347">Helicase</keyword>
<keyword evidence="5" id="KW-0547">Nucleotide-binding</keyword>
<dbReference type="EMBL" id="JACXIZ010000055">
    <property type="protein sequence ID" value="MBD2848152.1"/>
    <property type="molecule type" value="Genomic_DNA"/>
</dbReference>
<dbReference type="PROSITE" id="PS51643">
    <property type="entry name" value="HD_CAS3"/>
    <property type="match status" value="1"/>
</dbReference>
<dbReference type="InterPro" id="IPR006483">
    <property type="entry name" value="CRISPR-assoc_Cas3_HD"/>
</dbReference>
<dbReference type="InterPro" id="IPR052511">
    <property type="entry name" value="ATP-dep_Helicase"/>
</dbReference>
<reference evidence="11" key="1">
    <citation type="submission" date="2020-09" db="EMBL/GenBank/DDBJ databases">
        <title>A novel bacterium of genus Paenibacillus, isolated from South China Sea.</title>
        <authorList>
            <person name="Huang H."/>
            <person name="Mo K."/>
            <person name="Hu Y."/>
        </authorList>
    </citation>
    <scope>NUCLEOTIDE SEQUENCE</scope>
    <source>
        <strain evidence="11">IB182496</strain>
    </source>
</reference>
<evidence type="ECO:0000256" key="9">
    <source>
        <dbReference type="ARBA" id="ARBA00023118"/>
    </source>
</evidence>
<dbReference type="GO" id="GO:0004518">
    <property type="term" value="F:nuclease activity"/>
    <property type="evidence" value="ECO:0007669"/>
    <property type="project" value="UniProtKB-KW"/>
</dbReference>
<dbReference type="InterPro" id="IPR006674">
    <property type="entry name" value="HD_domain"/>
</dbReference>
<dbReference type="CDD" id="cd17930">
    <property type="entry name" value="DEXHc_cas3"/>
    <property type="match status" value="1"/>
</dbReference>
<dbReference type="InterPro" id="IPR038257">
    <property type="entry name" value="CRISPR-assoc_Cas3_HD_sf"/>
</dbReference>
<keyword evidence="6" id="KW-0378">Hydrolase</keyword>
<dbReference type="InterPro" id="IPR006474">
    <property type="entry name" value="Helicase_Cas3_CRISPR-ass_core"/>
</dbReference>
<dbReference type="PANTHER" id="PTHR47962">
    <property type="entry name" value="ATP-DEPENDENT HELICASE LHR-RELATED-RELATED"/>
    <property type="match status" value="1"/>
</dbReference>
<evidence type="ECO:0000256" key="8">
    <source>
        <dbReference type="ARBA" id="ARBA00022840"/>
    </source>
</evidence>
<dbReference type="GO" id="GO:0003677">
    <property type="term" value="F:DNA binding"/>
    <property type="evidence" value="ECO:0007669"/>
    <property type="project" value="TreeGrafter"/>
</dbReference>
<comment type="similarity">
    <text evidence="2">In the central section; belongs to the CRISPR-associated helicase Cas3 family.</text>
</comment>
<keyword evidence="8" id="KW-0067">ATP-binding</keyword>
<proteinExistence type="inferred from homology"/>
<evidence type="ECO:0000313" key="11">
    <source>
        <dbReference type="EMBL" id="MBD2848152.1"/>
    </source>
</evidence>
<evidence type="ECO:0000256" key="4">
    <source>
        <dbReference type="ARBA" id="ARBA00022723"/>
    </source>
</evidence>
<evidence type="ECO:0000256" key="1">
    <source>
        <dbReference type="ARBA" id="ARBA00006847"/>
    </source>
</evidence>
<dbReference type="GO" id="GO:0051607">
    <property type="term" value="P:defense response to virus"/>
    <property type="evidence" value="ECO:0007669"/>
    <property type="project" value="UniProtKB-KW"/>
</dbReference>
<evidence type="ECO:0000259" key="10">
    <source>
        <dbReference type="PROSITE" id="PS51643"/>
    </source>
</evidence>